<dbReference type="GeneID" id="98147554"/>
<dbReference type="Proteomes" id="UP001610432">
    <property type="component" value="Unassembled WGS sequence"/>
</dbReference>
<protein>
    <submittedName>
        <fullName evidence="1">Uncharacterized protein</fullName>
    </submittedName>
</protein>
<dbReference type="RefSeq" id="XP_070888475.1">
    <property type="nucleotide sequence ID" value="XM_071032482.1"/>
</dbReference>
<organism evidence="1 2">
    <name type="scientific">Aspergillus lucknowensis</name>
    <dbReference type="NCBI Taxonomy" id="176173"/>
    <lineage>
        <taxon>Eukaryota</taxon>
        <taxon>Fungi</taxon>
        <taxon>Dikarya</taxon>
        <taxon>Ascomycota</taxon>
        <taxon>Pezizomycotina</taxon>
        <taxon>Eurotiomycetes</taxon>
        <taxon>Eurotiomycetidae</taxon>
        <taxon>Eurotiales</taxon>
        <taxon>Aspergillaceae</taxon>
        <taxon>Aspergillus</taxon>
        <taxon>Aspergillus subgen. Nidulantes</taxon>
    </lineage>
</organism>
<name>A0ABR4LY90_9EURO</name>
<dbReference type="CDD" id="cd10170">
    <property type="entry name" value="ASKHA_NBD_HSP70"/>
    <property type="match status" value="1"/>
</dbReference>
<dbReference type="Gene3D" id="3.30.420.40">
    <property type="match status" value="2"/>
</dbReference>
<dbReference type="InterPro" id="IPR043129">
    <property type="entry name" value="ATPase_NBD"/>
</dbReference>
<gene>
    <name evidence="1" type="ORF">BJX67DRAFT_379048</name>
</gene>
<keyword evidence="2" id="KW-1185">Reference proteome</keyword>
<dbReference type="PANTHER" id="PTHR42749:SF1">
    <property type="entry name" value="CELL SHAPE-DETERMINING PROTEIN MREB"/>
    <property type="match status" value="1"/>
</dbReference>
<sequence length="256" mass="28402">MTLSSWFKLFLDADRPSLARESDAALHEVVRMGILRLPQGKTGVDLTADFLTRILETIHRVVCPNRDPATRPLIVSITTPVTWRTAAVDSRETAASRAGFGQRTIDEVRLTTEPEAAMYHVVESLGNRFEVDEVVLVCDVGAGTTMDPALLQNNLYYSNGNVRITKDDLQCAFGPVVHEITDLIELEIRLTQMHYPGVKIDHLVFVGGLIESAYVRFVLGSRFGTRYKLAIPGQPRLAVTRGAALRETVDGRRQQA</sequence>
<evidence type="ECO:0000313" key="1">
    <source>
        <dbReference type="EMBL" id="KAL2869496.1"/>
    </source>
</evidence>
<proteinExistence type="predicted"/>
<dbReference type="SUPFAM" id="SSF53067">
    <property type="entry name" value="Actin-like ATPase domain"/>
    <property type="match status" value="1"/>
</dbReference>
<evidence type="ECO:0000313" key="2">
    <source>
        <dbReference type="Proteomes" id="UP001610432"/>
    </source>
</evidence>
<accession>A0ABR4LY90</accession>
<comment type="caution">
    <text evidence="1">The sequence shown here is derived from an EMBL/GenBank/DDBJ whole genome shotgun (WGS) entry which is preliminary data.</text>
</comment>
<dbReference type="EMBL" id="JBFXLQ010000009">
    <property type="protein sequence ID" value="KAL2869496.1"/>
    <property type="molecule type" value="Genomic_DNA"/>
</dbReference>
<dbReference type="PANTHER" id="PTHR42749">
    <property type="entry name" value="CELL SHAPE-DETERMINING PROTEIN MREB"/>
    <property type="match status" value="1"/>
</dbReference>
<reference evidence="1 2" key="1">
    <citation type="submission" date="2024-07" db="EMBL/GenBank/DDBJ databases">
        <title>Section-level genome sequencing and comparative genomics of Aspergillus sections Usti and Cavernicolus.</title>
        <authorList>
            <consortium name="Lawrence Berkeley National Laboratory"/>
            <person name="Nybo J.L."/>
            <person name="Vesth T.C."/>
            <person name="Theobald S."/>
            <person name="Frisvad J.C."/>
            <person name="Larsen T.O."/>
            <person name="Kjaerboelling I."/>
            <person name="Rothschild-Mancinelli K."/>
            <person name="Lyhne E.K."/>
            <person name="Kogle M.E."/>
            <person name="Barry K."/>
            <person name="Clum A."/>
            <person name="Na H."/>
            <person name="Ledsgaard L."/>
            <person name="Lin J."/>
            <person name="Lipzen A."/>
            <person name="Kuo A."/>
            <person name="Riley R."/>
            <person name="Mondo S."/>
            <person name="Labutti K."/>
            <person name="Haridas S."/>
            <person name="Pangalinan J."/>
            <person name="Salamov A.A."/>
            <person name="Simmons B.A."/>
            <person name="Magnuson J.K."/>
            <person name="Chen J."/>
            <person name="Drula E."/>
            <person name="Henrissat B."/>
            <person name="Wiebenga A."/>
            <person name="Lubbers R.J."/>
            <person name="Gomes A.C."/>
            <person name="Macurrencykelacurrency M.R."/>
            <person name="Stajich J."/>
            <person name="Grigoriev I.V."/>
            <person name="Mortensen U.H."/>
            <person name="De Vries R.P."/>
            <person name="Baker S.E."/>
            <person name="Andersen M.R."/>
        </authorList>
    </citation>
    <scope>NUCLEOTIDE SEQUENCE [LARGE SCALE GENOMIC DNA]</scope>
    <source>
        <strain evidence="1 2">CBS 449.75</strain>
    </source>
</reference>